<dbReference type="InterPro" id="IPR006179">
    <property type="entry name" value="5_nucleotidase/apyrase"/>
</dbReference>
<evidence type="ECO:0000313" key="5">
    <source>
        <dbReference type="EMBL" id="MFB9759559.1"/>
    </source>
</evidence>
<dbReference type="Pfam" id="PF02872">
    <property type="entry name" value="5_nucleotid_C"/>
    <property type="match status" value="1"/>
</dbReference>
<dbReference type="RefSeq" id="WP_379949862.1">
    <property type="nucleotide sequence ID" value="NZ_JBHMAF010000073.1"/>
</dbReference>
<reference evidence="5 6" key="1">
    <citation type="submission" date="2024-09" db="EMBL/GenBank/DDBJ databases">
        <authorList>
            <person name="Sun Q."/>
            <person name="Mori K."/>
        </authorList>
    </citation>
    <scope>NUCLEOTIDE SEQUENCE [LARGE SCALE GENOMIC DNA]</scope>
    <source>
        <strain evidence="5 6">JCM 11201</strain>
    </source>
</reference>
<gene>
    <name evidence="5" type="ORF">ACFFMS_14110</name>
</gene>
<keyword evidence="2" id="KW-0378">Hydrolase</keyword>
<evidence type="ECO:0000256" key="1">
    <source>
        <dbReference type="ARBA" id="ARBA00022729"/>
    </source>
</evidence>
<organism evidence="5 6">
    <name type="scientific">Ectobacillus funiculus</name>
    <dbReference type="NCBI Taxonomy" id="137993"/>
    <lineage>
        <taxon>Bacteria</taxon>
        <taxon>Bacillati</taxon>
        <taxon>Bacillota</taxon>
        <taxon>Bacilli</taxon>
        <taxon>Bacillales</taxon>
        <taxon>Bacillaceae</taxon>
        <taxon>Ectobacillus</taxon>
    </lineage>
</organism>
<dbReference type="Pfam" id="PF00149">
    <property type="entry name" value="Metallophos"/>
    <property type="match status" value="1"/>
</dbReference>
<proteinExistence type="inferred from homology"/>
<dbReference type="PROSITE" id="PS00786">
    <property type="entry name" value="5_NUCLEOTIDASE_2"/>
    <property type="match status" value="1"/>
</dbReference>
<dbReference type="Proteomes" id="UP001589609">
    <property type="component" value="Unassembled WGS sequence"/>
</dbReference>
<dbReference type="EMBL" id="JBHMAF010000073">
    <property type="protein sequence ID" value="MFB9759559.1"/>
    <property type="molecule type" value="Genomic_DNA"/>
</dbReference>
<evidence type="ECO:0000313" key="6">
    <source>
        <dbReference type="Proteomes" id="UP001589609"/>
    </source>
</evidence>
<comment type="similarity">
    <text evidence="2">Belongs to the 5'-nucleotidase family.</text>
</comment>
<keyword evidence="1" id="KW-0732">Signal</keyword>
<name>A0ABV5WG07_9BACI</name>
<evidence type="ECO:0000259" key="4">
    <source>
        <dbReference type="Pfam" id="PF02872"/>
    </source>
</evidence>
<feature type="domain" description="Calcineurin-like phosphoesterase" evidence="3">
    <location>
        <begin position="108"/>
        <end position="338"/>
    </location>
</feature>
<dbReference type="PRINTS" id="PR01607">
    <property type="entry name" value="APYRASEFAMLY"/>
</dbReference>
<dbReference type="InterPro" id="IPR036907">
    <property type="entry name" value="5'-Nucleotdase_C_sf"/>
</dbReference>
<dbReference type="PANTHER" id="PTHR11575">
    <property type="entry name" value="5'-NUCLEOTIDASE-RELATED"/>
    <property type="match status" value="1"/>
</dbReference>
<dbReference type="Gene3D" id="3.60.21.10">
    <property type="match status" value="1"/>
</dbReference>
<protein>
    <submittedName>
        <fullName evidence="5">Bifunctional metallophosphatase/5'-nucleotidase</fullName>
    </submittedName>
</protein>
<dbReference type="InterPro" id="IPR008334">
    <property type="entry name" value="5'-Nucleotdase_C"/>
</dbReference>
<accession>A0ABV5WG07</accession>
<dbReference type="PANTHER" id="PTHR11575:SF24">
    <property type="entry name" value="5'-NUCLEOTIDASE"/>
    <property type="match status" value="1"/>
</dbReference>
<feature type="domain" description="5'-Nucleotidase C-terminal" evidence="4">
    <location>
        <begin position="412"/>
        <end position="560"/>
    </location>
</feature>
<dbReference type="SUPFAM" id="SSF55816">
    <property type="entry name" value="5'-nucleotidase (syn. UDP-sugar hydrolase), C-terminal domain"/>
    <property type="match status" value="1"/>
</dbReference>
<evidence type="ECO:0000256" key="2">
    <source>
        <dbReference type="RuleBase" id="RU362119"/>
    </source>
</evidence>
<dbReference type="InterPro" id="IPR004843">
    <property type="entry name" value="Calcineurin-like_PHP"/>
</dbReference>
<comment type="caution">
    <text evidence="5">The sequence shown here is derived from an EMBL/GenBank/DDBJ whole genome shotgun (WGS) entry which is preliminary data.</text>
</comment>
<keyword evidence="2" id="KW-0547">Nucleotide-binding</keyword>
<dbReference type="SUPFAM" id="SSF56300">
    <property type="entry name" value="Metallo-dependent phosphatases"/>
    <property type="match status" value="1"/>
</dbReference>
<evidence type="ECO:0000259" key="3">
    <source>
        <dbReference type="Pfam" id="PF00149"/>
    </source>
</evidence>
<dbReference type="Gene3D" id="3.90.780.10">
    <property type="entry name" value="5'-Nucleotidase, C-terminal domain"/>
    <property type="match status" value="1"/>
</dbReference>
<keyword evidence="6" id="KW-1185">Reference proteome</keyword>
<dbReference type="InterPro" id="IPR006146">
    <property type="entry name" value="5'-Nucleotdase_CS"/>
</dbReference>
<sequence>MSIFPGIPFIGFLVFILMGYSHMDESAIDNPSNVKLQSYQEKQEAHIEAAKLLGVNQQGGRVNHISAITGTGNTQGLSNGYQGHISNRPTKKQHKKPAGNPRYIKIQLLGINDLHGQLNVTRKVNGKSVGRADYLATYLKKHTAENKNTLLVHVGDMVGASAPVSALLQDEPTVDFLNQLHFHIGTMGNHEFDEGINELLRLINGGTHAKTGNFGGAAFPWIVANVINEKTGSPIFPPYKVIEVNGIQIGFIGVCTTHTPNVVILSGVNGIKFIDEAQAINRSVAALKKIGVRAIVVLAHNPGSSGFNGEQAVGRLTEIAHAVDEEVDIIYGGHNHAYMNAIVDGKLLIQSYSYGTAFSDVDLEIDPGTKNIMNKSAEIVNVFQEGIEPDAVTKRMIQQYEVKVEPIVNRLIGVAKVPLISLQNEDGESLLGNVIADSQRALMKTDFALMNPGGIRADVGAGDVTWGHLFTVQPFNNKLVKMNLTGEQIWAVLNQQWQGQKQTMLQISGFTYTWDDNQPIGKKVMDIQLPDGTSLAANKSYTVTVNSFLADGGDGFTILREGTDRETGPVDLDALVEFIKAQSQPFSFSIEEKRIHKLKY</sequence>
<dbReference type="InterPro" id="IPR029052">
    <property type="entry name" value="Metallo-depent_PP-like"/>
</dbReference>